<keyword evidence="1" id="KW-0472">Membrane</keyword>
<organism evidence="2 3">
    <name type="scientific">Vibrio ponticus</name>
    <dbReference type="NCBI Taxonomy" id="265668"/>
    <lineage>
        <taxon>Bacteria</taxon>
        <taxon>Pseudomonadati</taxon>
        <taxon>Pseudomonadota</taxon>
        <taxon>Gammaproteobacteria</taxon>
        <taxon>Vibrionales</taxon>
        <taxon>Vibrionaceae</taxon>
        <taxon>Vibrio</taxon>
    </lineage>
</organism>
<name>A0A3N3DTS0_9VIBR</name>
<reference evidence="2 3" key="1">
    <citation type="submission" date="2018-11" db="EMBL/GenBank/DDBJ databases">
        <title>Vibrio ponticus strain CAIM 1751 pathogenic for the snapper Lutjanus guttatus.</title>
        <authorList>
            <person name="Soto-Rodriguez S."/>
            <person name="Lozano-Olvera R."/>
            <person name="Gomez-Gil B."/>
        </authorList>
    </citation>
    <scope>NUCLEOTIDE SEQUENCE [LARGE SCALE GENOMIC DNA]</scope>
    <source>
        <strain evidence="2 3">CAIM 1751</strain>
    </source>
</reference>
<dbReference type="EMBL" id="RKIK01000133">
    <property type="protein sequence ID" value="ROV57598.1"/>
    <property type="molecule type" value="Genomic_DNA"/>
</dbReference>
<protein>
    <recommendedName>
        <fullName evidence="4">DUF4145 domain-containing protein</fullName>
    </recommendedName>
</protein>
<evidence type="ECO:0008006" key="4">
    <source>
        <dbReference type="Google" id="ProtNLM"/>
    </source>
</evidence>
<accession>A0A3N3DTS0</accession>
<comment type="caution">
    <text evidence="2">The sequence shown here is derived from an EMBL/GenBank/DDBJ whole genome shotgun (WGS) entry which is preliminary data.</text>
</comment>
<evidence type="ECO:0000313" key="3">
    <source>
        <dbReference type="Proteomes" id="UP000278792"/>
    </source>
</evidence>
<evidence type="ECO:0000256" key="1">
    <source>
        <dbReference type="SAM" id="Phobius"/>
    </source>
</evidence>
<gene>
    <name evidence="2" type="ORF">EGH82_22335</name>
</gene>
<evidence type="ECO:0000313" key="2">
    <source>
        <dbReference type="EMBL" id="ROV57598.1"/>
    </source>
</evidence>
<dbReference type="Proteomes" id="UP000278792">
    <property type="component" value="Unassembled WGS sequence"/>
</dbReference>
<proteinExistence type="predicted"/>
<dbReference type="AlphaFoldDB" id="A0A3N3DTS0"/>
<feature type="transmembrane region" description="Helical" evidence="1">
    <location>
        <begin position="14"/>
        <end position="38"/>
    </location>
</feature>
<sequence>MDKYTFISEMTKALVWPATLIVVLLLLRKPLILLIPFMRKLKFKELEMEFSEQVQALKSEAQLDETSGIDTPAMNILSFSTRAAVLEAWMELESVAASLAASFWSTSSTSPFKNYAKLGHYLHQSGVLNEAQFKSFDKLRKLRNQLVHTEEVELTENDAKAYIMIASSLVNQIKAH</sequence>
<keyword evidence="1" id="KW-0812">Transmembrane</keyword>
<keyword evidence="1" id="KW-1133">Transmembrane helix</keyword>
<dbReference type="RefSeq" id="WP_123783758.1">
    <property type="nucleotide sequence ID" value="NZ_RKIK01000133.1"/>
</dbReference>